<dbReference type="InterPro" id="IPR036691">
    <property type="entry name" value="Endo/exonu/phosph_ase_sf"/>
</dbReference>
<dbReference type="GO" id="GO:0006506">
    <property type="term" value="P:GPI anchor biosynthetic process"/>
    <property type="evidence" value="ECO:0007669"/>
    <property type="project" value="TreeGrafter"/>
</dbReference>
<dbReference type="EMBL" id="JAVVDO010000066">
    <property type="protein sequence ID" value="MDT8333653.1"/>
    <property type="molecule type" value="Genomic_DNA"/>
</dbReference>
<evidence type="ECO:0000313" key="4">
    <source>
        <dbReference type="Proteomes" id="UP000185494"/>
    </source>
</evidence>
<dbReference type="STRING" id="257708.RGI145_03105"/>
<dbReference type="PANTHER" id="PTHR14859:SF1">
    <property type="entry name" value="PGAP2-INTERACTING PROTEIN"/>
    <property type="match status" value="1"/>
</dbReference>
<dbReference type="InterPro" id="IPR005135">
    <property type="entry name" value="Endo/exonuclease/phosphatase"/>
</dbReference>
<proteinExistence type="predicted"/>
<keyword evidence="2" id="KW-0378">Hydrolase</keyword>
<gene>
    <name evidence="2" type="ORF">RGI145_03105</name>
    <name evidence="3" type="ORF">RQ831_21595</name>
</gene>
<keyword evidence="5" id="KW-1185">Reference proteome</keyword>
<dbReference type="RefSeq" id="WP_075797198.1">
    <property type="nucleotide sequence ID" value="NZ_CP015583.1"/>
</dbReference>
<dbReference type="Proteomes" id="UP000185494">
    <property type="component" value="Chromosome 1"/>
</dbReference>
<dbReference type="eggNOG" id="COG3568">
    <property type="taxonomic scope" value="Bacteria"/>
</dbReference>
<dbReference type="Proteomes" id="UP001258945">
    <property type="component" value="Unassembled WGS sequence"/>
</dbReference>
<evidence type="ECO:0000313" key="3">
    <source>
        <dbReference type="EMBL" id="MDT8333653.1"/>
    </source>
</evidence>
<evidence type="ECO:0000313" key="2">
    <source>
        <dbReference type="EMBL" id="APT56249.1"/>
    </source>
</evidence>
<dbReference type="InterPro" id="IPR051916">
    <property type="entry name" value="GPI-anchor_lipid_remodeler"/>
</dbReference>
<dbReference type="EMBL" id="CP015583">
    <property type="protein sequence ID" value="APT56249.1"/>
    <property type="molecule type" value="Genomic_DNA"/>
</dbReference>
<protein>
    <submittedName>
        <fullName evidence="2 3">Endonuclease</fullName>
    </submittedName>
</protein>
<feature type="domain" description="Endonuclease/exonuclease/phosphatase" evidence="1">
    <location>
        <begin position="1"/>
        <end position="212"/>
    </location>
</feature>
<keyword evidence="2" id="KW-0255">Endonuclease</keyword>
<reference evidence="2 4" key="1">
    <citation type="submission" date="2016-05" db="EMBL/GenBank/DDBJ databases">
        <title>Complete Genome and Methylome Analysis of Psychrotrophic Bacterial Isolates from Antarctic Lake Untersee.</title>
        <authorList>
            <person name="Fomenkov A."/>
            <person name="Akimov V.N."/>
            <person name="Vasilyeva L.V."/>
            <person name="Andersen D."/>
            <person name="Vincze T."/>
            <person name="Roberts R.J."/>
        </authorList>
    </citation>
    <scope>NUCLEOTIDE SEQUENCE [LARGE SCALE GENOMIC DNA]</scope>
    <source>
        <strain evidence="2 4">U14-5</strain>
    </source>
</reference>
<reference evidence="3" key="3">
    <citation type="submission" date="2023-09" db="EMBL/GenBank/DDBJ databases">
        <authorList>
            <person name="Schober I."/>
            <person name="Bunk B."/>
        </authorList>
    </citation>
    <scope>NUCLEOTIDE SEQUENCE</scope>
    <source>
        <strain evidence="3">DSM 103800</strain>
    </source>
</reference>
<evidence type="ECO:0000313" key="5">
    <source>
        <dbReference type="Proteomes" id="UP001258945"/>
    </source>
</evidence>
<evidence type="ECO:0000259" key="1">
    <source>
        <dbReference type="Pfam" id="PF03372"/>
    </source>
</evidence>
<dbReference type="PANTHER" id="PTHR14859">
    <property type="entry name" value="CALCOFLUOR WHITE HYPERSENSITIVE PROTEIN PRECURSOR"/>
    <property type="match status" value="1"/>
</dbReference>
<name>A0A1L7AC68_9PROT</name>
<reference evidence="3 5" key="2">
    <citation type="journal article" date="2019" name="Microb. Pathog.">
        <title>Comparison of VITEK 2, MALDI-TOF MS, 16S rRNA gene sequencing, and whole-genome sequencing for identification of Roseomonas mucosa.</title>
        <authorList>
            <person name="Rudolph W.W."/>
            <person name="Gunzer F."/>
            <person name="Trauth M."/>
            <person name="Bunk B."/>
            <person name="Bigge R."/>
            <person name="Schrottner P."/>
        </authorList>
    </citation>
    <scope>NUCLEOTIDE SEQUENCE [LARGE SCALE GENOMIC DNA]</scope>
    <source>
        <strain evidence="3 5">DSM 103800</strain>
    </source>
</reference>
<dbReference type="GO" id="GO:0016020">
    <property type="term" value="C:membrane"/>
    <property type="evidence" value="ECO:0007669"/>
    <property type="project" value="GOC"/>
</dbReference>
<dbReference type="Pfam" id="PF03372">
    <property type="entry name" value="Exo_endo_phos"/>
    <property type="match status" value="1"/>
</dbReference>
<dbReference type="GO" id="GO:0004519">
    <property type="term" value="F:endonuclease activity"/>
    <property type="evidence" value="ECO:0007669"/>
    <property type="project" value="UniProtKB-KW"/>
</dbReference>
<dbReference type="SUPFAM" id="SSF56219">
    <property type="entry name" value="DNase I-like"/>
    <property type="match status" value="1"/>
</dbReference>
<keyword evidence="2" id="KW-0540">Nuclease</keyword>
<sequence>MSWNIHAGICPAGRYDLGRVIALVRRHAPDLVALQEVEGRNRHDGEEPFRLLREALGGQAVEAATLREAGGSYGHMLISRLPLREAAVHDASLPGREPRAVISAVLDLAGGPLHVFSAHFGLQGRERRHQARVLAGLARQVEGPALAMGDFNEWSWRGAVDRAFLGILPVRTRERTFPVRRPLLALDRIYGRPRQLLRRSWTDPAAREASDHLPVLAEIEWPGG</sequence>
<accession>A0A1L7AC68</accession>
<dbReference type="AlphaFoldDB" id="A0A1L7AC68"/>
<dbReference type="KEGG" id="rgi:RGI145_03105"/>
<dbReference type="Gene3D" id="3.60.10.10">
    <property type="entry name" value="Endonuclease/exonuclease/phosphatase"/>
    <property type="match status" value="1"/>
</dbReference>
<organism evidence="2 4">
    <name type="scientific">Roseomonas gilardii</name>
    <dbReference type="NCBI Taxonomy" id="257708"/>
    <lineage>
        <taxon>Bacteria</taxon>
        <taxon>Pseudomonadati</taxon>
        <taxon>Pseudomonadota</taxon>
        <taxon>Alphaproteobacteria</taxon>
        <taxon>Acetobacterales</taxon>
        <taxon>Roseomonadaceae</taxon>
        <taxon>Roseomonas</taxon>
    </lineage>
</organism>